<dbReference type="PANTHER" id="PTHR43180">
    <property type="entry name" value="3-OXOACYL-(ACYL-CARRIER-PROTEIN) REDUCTASE (AFU_ORTHOLOGUE AFUA_6G11210)"/>
    <property type="match status" value="1"/>
</dbReference>
<dbReference type="GO" id="GO:0016491">
    <property type="term" value="F:oxidoreductase activity"/>
    <property type="evidence" value="ECO:0007669"/>
    <property type="project" value="UniProtKB-KW"/>
</dbReference>
<dbReference type="Gene3D" id="3.40.50.720">
    <property type="entry name" value="NAD(P)-binding Rossmann-like Domain"/>
    <property type="match status" value="1"/>
</dbReference>
<comment type="similarity">
    <text evidence="1">Belongs to the short-chain dehydrogenases/reductases (SDR) family.</text>
</comment>
<evidence type="ECO:0000256" key="3">
    <source>
        <dbReference type="SAM" id="MobiDB-lite"/>
    </source>
</evidence>
<dbReference type="InterPro" id="IPR002347">
    <property type="entry name" value="SDR_fam"/>
</dbReference>
<dbReference type="InterPro" id="IPR036291">
    <property type="entry name" value="NAD(P)-bd_dom_sf"/>
</dbReference>
<dbReference type="Pfam" id="PF00106">
    <property type="entry name" value="adh_short"/>
    <property type="match status" value="1"/>
</dbReference>
<evidence type="ECO:0000313" key="4">
    <source>
        <dbReference type="EMBL" id="QDS73854.1"/>
    </source>
</evidence>
<reference evidence="4 5" key="1">
    <citation type="submission" date="2019-07" db="EMBL/GenBank/DDBJ databases">
        <title>Finished genome of Venturia effusa.</title>
        <authorList>
            <person name="Young C.A."/>
            <person name="Cox M.P."/>
            <person name="Ganley A.R.D."/>
            <person name="David W.J."/>
        </authorList>
    </citation>
    <scope>NUCLEOTIDE SEQUENCE [LARGE SCALE GENOMIC DNA]</scope>
    <source>
        <strain evidence="5">albino</strain>
    </source>
</reference>
<dbReference type="AlphaFoldDB" id="A0A517LE12"/>
<dbReference type="PANTHER" id="PTHR43180:SF86">
    <property type="entry name" value="DEHYDROGENASE, PUTATIVE (AFU_ORTHOLOGUE AFUA_3G00290)-RELATED"/>
    <property type="match status" value="1"/>
</dbReference>
<gene>
    <name evidence="4" type="ORF">FKW77_006719</name>
</gene>
<dbReference type="EMBL" id="CP042194">
    <property type="protein sequence ID" value="QDS73854.1"/>
    <property type="molecule type" value="Genomic_DNA"/>
</dbReference>
<keyword evidence="2" id="KW-0560">Oxidoreductase</keyword>
<protein>
    <submittedName>
        <fullName evidence="4">Uncharacterized protein</fullName>
    </submittedName>
</protein>
<feature type="region of interest" description="Disordered" evidence="3">
    <location>
        <begin position="290"/>
        <end position="310"/>
    </location>
</feature>
<dbReference type="PRINTS" id="PR00081">
    <property type="entry name" value="GDHRDH"/>
</dbReference>
<dbReference type="SUPFAM" id="SSF51735">
    <property type="entry name" value="NAD(P)-binding Rossmann-fold domains"/>
    <property type="match status" value="1"/>
</dbReference>
<evidence type="ECO:0000313" key="5">
    <source>
        <dbReference type="Proteomes" id="UP000316270"/>
    </source>
</evidence>
<evidence type="ECO:0000256" key="2">
    <source>
        <dbReference type="ARBA" id="ARBA00023002"/>
    </source>
</evidence>
<dbReference type="Proteomes" id="UP000316270">
    <property type="component" value="Chromosome 10"/>
</dbReference>
<dbReference type="OrthoDB" id="37659at2759"/>
<sequence>MSLTTIDPSTFGALKDSIIVLTGGATGIGEVAVKQFASQGARVFIGDVSEAAGALASSLSNATFIKTDVTDYHSVLNLFKAAYQAHGRIDHCISNAGLVEIGQLFATDDVSIEEAPNTRVLDVNLRGSIYFARVATHFLRKSKVENAAQKDASLTLVSSVAGFGDWPGLFVYSASKHGVMGLFRSTKKFLLGSEGIRVNAVLPNMTRTAMVTGVIAAYEALGVPVNEPVHVANTLSYILTSGVAAQAWYISGTKTYEIEDTLEAVKGRWLGDSVFEELLAGQSALGGGSNWTKRKGGKAEDFAEDGLLPK</sequence>
<accession>A0A517LE12</accession>
<proteinExistence type="inferred from homology"/>
<organism evidence="4 5">
    <name type="scientific">Venturia effusa</name>
    <dbReference type="NCBI Taxonomy" id="50376"/>
    <lineage>
        <taxon>Eukaryota</taxon>
        <taxon>Fungi</taxon>
        <taxon>Dikarya</taxon>
        <taxon>Ascomycota</taxon>
        <taxon>Pezizomycotina</taxon>
        <taxon>Dothideomycetes</taxon>
        <taxon>Pleosporomycetidae</taxon>
        <taxon>Venturiales</taxon>
        <taxon>Venturiaceae</taxon>
        <taxon>Venturia</taxon>
    </lineage>
</organism>
<keyword evidence="5" id="KW-1185">Reference proteome</keyword>
<name>A0A517LE12_9PEZI</name>
<dbReference type="STRING" id="50376.A0A517LE12"/>
<evidence type="ECO:0000256" key="1">
    <source>
        <dbReference type="ARBA" id="ARBA00006484"/>
    </source>
</evidence>